<reference evidence="3 4" key="1">
    <citation type="submission" date="2018-08" db="EMBL/GenBank/DDBJ databases">
        <title>Sequencing the genomes of 1000 actinobacteria strains.</title>
        <authorList>
            <person name="Klenk H.-P."/>
        </authorList>
    </citation>
    <scope>NUCLEOTIDE SEQUENCE [LARGE SCALE GENOMIC DNA]</scope>
    <source>
        <strain evidence="3 4">DSM 44099</strain>
    </source>
</reference>
<dbReference type="AlphaFoldDB" id="A0A3D9ZFS8"/>
<comment type="caution">
    <text evidence="3">The sequence shown here is derived from an EMBL/GenBank/DDBJ whole genome shotgun (WGS) entry which is preliminary data.</text>
</comment>
<evidence type="ECO:0000256" key="1">
    <source>
        <dbReference type="ARBA" id="ARBA00022801"/>
    </source>
</evidence>
<keyword evidence="1" id="KW-0378">Hydrolase</keyword>
<dbReference type="OrthoDB" id="255603at2"/>
<dbReference type="Gene3D" id="3.40.50.1820">
    <property type="entry name" value="alpha/beta hydrolase"/>
    <property type="match status" value="1"/>
</dbReference>
<dbReference type="InterPro" id="IPR049492">
    <property type="entry name" value="BD-FAE-like_dom"/>
</dbReference>
<dbReference type="PANTHER" id="PTHR48081:SF13">
    <property type="entry name" value="ALPHA_BETA HYDROLASE"/>
    <property type="match status" value="1"/>
</dbReference>
<dbReference type="GO" id="GO:0016787">
    <property type="term" value="F:hydrolase activity"/>
    <property type="evidence" value="ECO:0007669"/>
    <property type="project" value="UniProtKB-KW"/>
</dbReference>
<proteinExistence type="predicted"/>
<evidence type="ECO:0000313" key="4">
    <source>
        <dbReference type="Proteomes" id="UP000256913"/>
    </source>
</evidence>
<gene>
    <name evidence="3" type="ORF">DFJ67_2255</name>
</gene>
<evidence type="ECO:0000313" key="3">
    <source>
        <dbReference type="EMBL" id="REF96278.1"/>
    </source>
</evidence>
<sequence>MPAREPDPRDVLILPAPPPDAVVAYGPHLDHVADVRLPLTRSGPLVAPLVVVIHGGFWRAEYDRAHTGHLAAALVALGYPVAQLEYRRTGPGAPGGWPATFDDVVAGVEALPALVAAVAASLGRPAPAPGPPLLVGHSAGGHLALWYAAHAPSAPAGVLALAPVADLAEAHRLDLDGGAVTALLGGDPTTRAAAYAAAEPLPTMPLRSPTVIVHGTADVQVPISLSRGYASAARAGGSEITLSELPNVGHFELIDPRSAAWRKVTEALRSLQW</sequence>
<evidence type="ECO:0000259" key="2">
    <source>
        <dbReference type="Pfam" id="PF20434"/>
    </source>
</evidence>
<organism evidence="3 4">
    <name type="scientific">Asanoa ferruginea</name>
    <dbReference type="NCBI Taxonomy" id="53367"/>
    <lineage>
        <taxon>Bacteria</taxon>
        <taxon>Bacillati</taxon>
        <taxon>Actinomycetota</taxon>
        <taxon>Actinomycetes</taxon>
        <taxon>Micromonosporales</taxon>
        <taxon>Micromonosporaceae</taxon>
        <taxon>Asanoa</taxon>
    </lineage>
</organism>
<keyword evidence="4" id="KW-1185">Reference proteome</keyword>
<dbReference type="PANTHER" id="PTHR48081">
    <property type="entry name" value="AB HYDROLASE SUPERFAMILY PROTEIN C4A8.06C"/>
    <property type="match status" value="1"/>
</dbReference>
<dbReference type="RefSeq" id="WP_116067834.1">
    <property type="nucleotide sequence ID" value="NZ_BONB01000007.1"/>
</dbReference>
<dbReference type="InterPro" id="IPR050300">
    <property type="entry name" value="GDXG_lipolytic_enzyme"/>
</dbReference>
<feature type="domain" description="BD-FAE-like" evidence="2">
    <location>
        <begin position="34"/>
        <end position="227"/>
    </location>
</feature>
<dbReference type="Pfam" id="PF20434">
    <property type="entry name" value="BD-FAE"/>
    <property type="match status" value="1"/>
</dbReference>
<protein>
    <submittedName>
        <fullName evidence="3">Prolyl oligopeptidase family protein</fullName>
    </submittedName>
</protein>
<dbReference type="InterPro" id="IPR029058">
    <property type="entry name" value="AB_hydrolase_fold"/>
</dbReference>
<dbReference type="SUPFAM" id="SSF53474">
    <property type="entry name" value="alpha/beta-Hydrolases"/>
    <property type="match status" value="1"/>
</dbReference>
<dbReference type="EMBL" id="QUMQ01000001">
    <property type="protein sequence ID" value="REF96278.1"/>
    <property type="molecule type" value="Genomic_DNA"/>
</dbReference>
<name>A0A3D9ZFS8_9ACTN</name>
<dbReference type="Proteomes" id="UP000256913">
    <property type="component" value="Unassembled WGS sequence"/>
</dbReference>
<accession>A0A3D9ZFS8</accession>